<keyword evidence="4" id="KW-1185">Reference proteome</keyword>
<evidence type="ECO:0000256" key="1">
    <source>
        <dbReference type="SAM" id="MobiDB-lite"/>
    </source>
</evidence>
<feature type="region of interest" description="Disordered" evidence="1">
    <location>
        <begin position="263"/>
        <end position="285"/>
    </location>
</feature>
<keyword evidence="2" id="KW-1133">Transmembrane helix</keyword>
<dbReference type="AlphaFoldDB" id="A0AAD7EK46"/>
<feature type="region of interest" description="Disordered" evidence="1">
    <location>
        <begin position="211"/>
        <end position="230"/>
    </location>
</feature>
<dbReference type="EMBL" id="JARIHO010000034">
    <property type="protein sequence ID" value="KAJ7333414.1"/>
    <property type="molecule type" value="Genomic_DNA"/>
</dbReference>
<sequence>MRNPSRFTCVEAKKFNAIHIIFGRGISNPVCRPVALAIPKHRTPEVSNTTPESSRRLVHLYGGQKAERHSYHIRTQGIEPRLRAYHTRLVLNTECPRCPTPRPTHPLRPELRDPATKVQLNHLGMGMLSNSTPESLVGSDLRYRYPTHVHLRSGQTKKAGEYTTHSDAGNRIPYAGLINSIIPKYRTPVVSNTTPELFSCSCQRMPAVSNTTPDYLGRTEPSQTGFSAEPPTLVLNPSITQPSLSAAPPPLLLAAHAPQPRLRPTATARPSETHAAPPPSPSALRPRMRMRTLPLLPPRPLLPPHPHLTFFPVPQPLFIFSRAKILGRLHQPPRDPPKHVLHALARARGDAEVRGADGGGRDVGLGEPFRLVGAGGGGGGGEPLFTVERLVLVLALVLALVFALALALGSGVPSGTTPLARAGNTASTGDARSVAHSPNLKLLTLRPTTAVVDFGAAVWGSSPTRRWPDHQPDPDNVAVWKLPSTRAPHGKCCGYGRGESALLEGPASPAASPEQVSSGGRDLLLPSAPTPASTSADVDAAFVLPHPCALRTLPYHSRNPFAFAAYGESASDGAWRRSVEEAAELAADMRALAGVIVASETLRKSAVPARRAVTLRMPMHLRHTPGFAKRRLGAVPVLAGAEGAGRRVVPVSVEVAVEARAGAHLAPGLNPSEWNGEEEACCLALHNLTAGFQFGCRRELGAQIMVHKVQTRLSDADSVKQSEVRLNSEYHGGPTVMDRLCFLNFDSSTRSSGRIRKKNMTPLEYVNSSPKIRVN</sequence>
<keyword evidence="2" id="KW-0812">Transmembrane</keyword>
<evidence type="ECO:0000313" key="4">
    <source>
        <dbReference type="Proteomes" id="UP001218218"/>
    </source>
</evidence>
<dbReference type="Proteomes" id="UP001218218">
    <property type="component" value="Unassembled WGS sequence"/>
</dbReference>
<evidence type="ECO:0000313" key="3">
    <source>
        <dbReference type="EMBL" id="KAJ7333414.1"/>
    </source>
</evidence>
<keyword evidence="2" id="KW-0472">Membrane</keyword>
<evidence type="ECO:0000256" key="2">
    <source>
        <dbReference type="SAM" id="Phobius"/>
    </source>
</evidence>
<gene>
    <name evidence="3" type="ORF">DFH08DRAFT_814529</name>
</gene>
<reference evidence="3" key="1">
    <citation type="submission" date="2023-03" db="EMBL/GenBank/DDBJ databases">
        <title>Massive genome expansion in bonnet fungi (Mycena s.s.) driven by repeated elements and novel gene families across ecological guilds.</title>
        <authorList>
            <consortium name="Lawrence Berkeley National Laboratory"/>
            <person name="Harder C.B."/>
            <person name="Miyauchi S."/>
            <person name="Viragh M."/>
            <person name="Kuo A."/>
            <person name="Thoen E."/>
            <person name="Andreopoulos B."/>
            <person name="Lu D."/>
            <person name="Skrede I."/>
            <person name="Drula E."/>
            <person name="Henrissat B."/>
            <person name="Morin E."/>
            <person name="Kohler A."/>
            <person name="Barry K."/>
            <person name="LaButti K."/>
            <person name="Morin E."/>
            <person name="Salamov A."/>
            <person name="Lipzen A."/>
            <person name="Mereny Z."/>
            <person name="Hegedus B."/>
            <person name="Baldrian P."/>
            <person name="Stursova M."/>
            <person name="Weitz H."/>
            <person name="Taylor A."/>
            <person name="Grigoriev I.V."/>
            <person name="Nagy L.G."/>
            <person name="Martin F."/>
            <person name="Kauserud H."/>
        </authorList>
    </citation>
    <scope>NUCLEOTIDE SEQUENCE</scope>
    <source>
        <strain evidence="3">CBHHK002</strain>
    </source>
</reference>
<name>A0AAD7EK46_9AGAR</name>
<protein>
    <submittedName>
        <fullName evidence="3">Uncharacterized protein</fullName>
    </submittedName>
</protein>
<accession>A0AAD7EK46</accession>
<comment type="caution">
    <text evidence="3">The sequence shown here is derived from an EMBL/GenBank/DDBJ whole genome shotgun (WGS) entry which is preliminary data.</text>
</comment>
<proteinExistence type="predicted"/>
<feature type="transmembrane region" description="Helical" evidence="2">
    <location>
        <begin position="390"/>
        <end position="412"/>
    </location>
</feature>
<organism evidence="3 4">
    <name type="scientific">Mycena albidolilacea</name>
    <dbReference type="NCBI Taxonomy" id="1033008"/>
    <lineage>
        <taxon>Eukaryota</taxon>
        <taxon>Fungi</taxon>
        <taxon>Dikarya</taxon>
        <taxon>Basidiomycota</taxon>
        <taxon>Agaricomycotina</taxon>
        <taxon>Agaricomycetes</taxon>
        <taxon>Agaricomycetidae</taxon>
        <taxon>Agaricales</taxon>
        <taxon>Marasmiineae</taxon>
        <taxon>Mycenaceae</taxon>
        <taxon>Mycena</taxon>
    </lineage>
</organism>